<dbReference type="InterPro" id="IPR050570">
    <property type="entry name" value="Cell_wall_metabolism_enzyme"/>
</dbReference>
<name>A0A6I4T6R6_9SPHN</name>
<gene>
    <name evidence="6" type="ORF">GRI91_07995</name>
</gene>
<dbReference type="PANTHER" id="PTHR21666:SF289">
    <property type="entry name" value="L-ALA--D-GLU ENDOPEPTIDASE"/>
    <property type="match status" value="1"/>
</dbReference>
<dbReference type="RefSeq" id="WP_160736135.1">
    <property type="nucleotide sequence ID" value="NZ_WTYT01000003.1"/>
</dbReference>
<accession>A0A6I4T6R6</accession>
<dbReference type="Proteomes" id="UP000438476">
    <property type="component" value="Unassembled WGS sequence"/>
</dbReference>
<evidence type="ECO:0000256" key="4">
    <source>
        <dbReference type="SAM" id="SignalP"/>
    </source>
</evidence>
<evidence type="ECO:0000313" key="7">
    <source>
        <dbReference type="Proteomes" id="UP000438476"/>
    </source>
</evidence>
<dbReference type="Pfam" id="PF01551">
    <property type="entry name" value="Peptidase_M23"/>
    <property type="match status" value="1"/>
</dbReference>
<keyword evidence="7" id="KW-1185">Reference proteome</keyword>
<comment type="caution">
    <text evidence="6">The sequence shown here is derived from an EMBL/GenBank/DDBJ whole genome shotgun (WGS) entry which is preliminary data.</text>
</comment>
<feature type="compositionally biased region" description="Low complexity" evidence="3">
    <location>
        <begin position="272"/>
        <end position="293"/>
    </location>
</feature>
<protein>
    <submittedName>
        <fullName evidence="6">Peptidoglycan DD-metalloendopeptidase family protein</fullName>
    </submittedName>
</protein>
<evidence type="ECO:0000313" key="6">
    <source>
        <dbReference type="EMBL" id="MXO65693.1"/>
    </source>
</evidence>
<proteinExistence type="predicted"/>
<dbReference type="OrthoDB" id="9809144at2"/>
<evidence type="ECO:0000256" key="1">
    <source>
        <dbReference type="ARBA" id="ARBA00022729"/>
    </source>
</evidence>
<feature type="signal peptide" evidence="4">
    <location>
        <begin position="1"/>
        <end position="27"/>
    </location>
</feature>
<evidence type="ECO:0000256" key="3">
    <source>
        <dbReference type="SAM" id="MobiDB-lite"/>
    </source>
</evidence>
<sequence length="413" mass="44761">MMRRTRFWPASCLIVALPLCLSLAASGQGEDLPLYSSNDAIQADWRRAQADQKKAAQRGADLAKRAAQAADQADELAMKSAGLAANIQAAEAAVAEAEARLALARREQQALERDLGEKQRPLIGLTGGLQRIARRPVLFGLARPGDLRETVYLQATLAAIMPDIQHRTRDLRNDLRRSAHLRAEAAEALAQQRKEEARRLKNRARLQALEQTRRDLASKNLRAARLEQERALSLAERAQDLQSLSDEFERRAQLRDSLAALPGPVLRPEPGTTAAQPAARQSPRPQPQSTQSAGKPAYILPANGRIVTGFGAKMGNNVSQGLVLTTQGGAQIIAPAKARIAFAGPYRGYDRIIILEHDAGWTTLITGLGDLSVKVGDTVIAGAPIGHAENRNPSVMIELRHKGEPVNPLSLID</sequence>
<feature type="coiled-coil region" evidence="2">
    <location>
        <begin position="183"/>
        <end position="229"/>
    </location>
</feature>
<keyword evidence="1 4" id="KW-0732">Signal</keyword>
<feature type="region of interest" description="Disordered" evidence="3">
    <location>
        <begin position="260"/>
        <end position="297"/>
    </location>
</feature>
<organism evidence="6 7">
    <name type="scientific">Altericroceibacterium endophyticum</name>
    <dbReference type="NCBI Taxonomy" id="1808508"/>
    <lineage>
        <taxon>Bacteria</taxon>
        <taxon>Pseudomonadati</taxon>
        <taxon>Pseudomonadota</taxon>
        <taxon>Alphaproteobacteria</taxon>
        <taxon>Sphingomonadales</taxon>
        <taxon>Erythrobacteraceae</taxon>
        <taxon>Altericroceibacterium</taxon>
    </lineage>
</organism>
<keyword evidence="2" id="KW-0175">Coiled coil</keyword>
<evidence type="ECO:0000259" key="5">
    <source>
        <dbReference type="Pfam" id="PF01551"/>
    </source>
</evidence>
<dbReference type="CDD" id="cd12797">
    <property type="entry name" value="M23_peptidase"/>
    <property type="match status" value="1"/>
</dbReference>
<dbReference type="Gene3D" id="2.70.70.10">
    <property type="entry name" value="Glucose Permease (Domain IIA)"/>
    <property type="match status" value="1"/>
</dbReference>
<reference evidence="6 7" key="1">
    <citation type="submission" date="2019-12" db="EMBL/GenBank/DDBJ databases">
        <title>Genomic-based taxomic classification of the family Erythrobacteraceae.</title>
        <authorList>
            <person name="Xu L."/>
        </authorList>
    </citation>
    <scope>NUCLEOTIDE SEQUENCE [LARGE SCALE GENOMIC DNA]</scope>
    <source>
        <strain evidence="6 7">LMG 29518</strain>
    </source>
</reference>
<dbReference type="GO" id="GO:0004222">
    <property type="term" value="F:metalloendopeptidase activity"/>
    <property type="evidence" value="ECO:0007669"/>
    <property type="project" value="TreeGrafter"/>
</dbReference>
<dbReference type="InterPro" id="IPR011055">
    <property type="entry name" value="Dup_hybrid_motif"/>
</dbReference>
<dbReference type="InterPro" id="IPR016047">
    <property type="entry name" value="M23ase_b-sheet_dom"/>
</dbReference>
<dbReference type="AlphaFoldDB" id="A0A6I4T6R6"/>
<dbReference type="SUPFAM" id="SSF51261">
    <property type="entry name" value="Duplicated hybrid motif"/>
    <property type="match status" value="1"/>
</dbReference>
<feature type="chain" id="PRO_5026321593" evidence="4">
    <location>
        <begin position="28"/>
        <end position="413"/>
    </location>
</feature>
<feature type="domain" description="M23ase beta-sheet core" evidence="5">
    <location>
        <begin position="319"/>
        <end position="408"/>
    </location>
</feature>
<evidence type="ECO:0000256" key="2">
    <source>
        <dbReference type="SAM" id="Coils"/>
    </source>
</evidence>
<dbReference type="EMBL" id="WTYT01000003">
    <property type="protein sequence ID" value="MXO65693.1"/>
    <property type="molecule type" value="Genomic_DNA"/>
</dbReference>
<dbReference type="PANTHER" id="PTHR21666">
    <property type="entry name" value="PEPTIDASE-RELATED"/>
    <property type="match status" value="1"/>
</dbReference>
<feature type="coiled-coil region" evidence="2">
    <location>
        <begin position="80"/>
        <end position="114"/>
    </location>
</feature>